<accession>A0A9W6HCK1</accession>
<dbReference type="EMBL" id="BSEN01000015">
    <property type="protein sequence ID" value="GLJ78036.1"/>
    <property type="molecule type" value="Genomic_DNA"/>
</dbReference>
<reference evidence="1" key="1">
    <citation type="journal article" date="2014" name="Int. J. Syst. Evol. Microbiol.">
        <title>Complete genome sequence of Corynebacterium casei LMG S-19264T (=DSM 44701T), isolated from a smear-ripened cheese.</title>
        <authorList>
            <consortium name="US DOE Joint Genome Institute (JGI-PGF)"/>
            <person name="Walter F."/>
            <person name="Albersmeier A."/>
            <person name="Kalinowski J."/>
            <person name="Ruckert C."/>
        </authorList>
    </citation>
    <scope>NUCLEOTIDE SEQUENCE</scope>
    <source>
        <strain evidence="1">VKM Ac-1401</strain>
    </source>
</reference>
<protein>
    <recommendedName>
        <fullName evidence="3">Zinc-ribbon domain-containing protein</fullName>
    </recommendedName>
</protein>
<sequence>MPESVEQWWARRQWTKALDTPYVIGQYRAEWERYPVLIRQYHPDLNHGVVLTQIPPAADVYLVWECDAGHRFVATPAEQRARPAGSRRRSTWCPECTALATARRVVTPSPDAGTYVCGHARDPRWIENDPDDDRCYLCRRLDRETLTREQLVTMAAPRSRVEVSQATNTGGRFAWQCEHGHPSYEATIEKILGGRRCPVCRHARAGADAVPVGDAFVSRWAPAPASAAEPELRRRLGERLEVDLGNNAVRVARPFFSHLEVWPDIIIPELRVAIEYDTTGRDGLEHVGRREDTDKRKDRLLRGVGWEVVRIRCGKLRPIGPFDLTASGVTNALVDRIVDRLGEIRGELIVGAYRR</sequence>
<dbReference type="RefSeq" id="WP_271178632.1">
    <property type="nucleotide sequence ID" value="NZ_BAAAJO010000003.1"/>
</dbReference>
<dbReference type="AlphaFoldDB" id="A0A9W6HCK1"/>
<evidence type="ECO:0000313" key="1">
    <source>
        <dbReference type="EMBL" id="GLJ78036.1"/>
    </source>
</evidence>
<proteinExistence type="predicted"/>
<keyword evidence="2" id="KW-1185">Reference proteome</keyword>
<dbReference type="Proteomes" id="UP001142372">
    <property type="component" value="Unassembled WGS sequence"/>
</dbReference>
<evidence type="ECO:0008006" key="3">
    <source>
        <dbReference type="Google" id="ProtNLM"/>
    </source>
</evidence>
<gene>
    <name evidence="1" type="ORF">GCM10017584_36100</name>
</gene>
<reference evidence="1" key="2">
    <citation type="submission" date="2023-01" db="EMBL/GenBank/DDBJ databases">
        <authorList>
            <person name="Sun Q."/>
            <person name="Evtushenko L."/>
        </authorList>
    </citation>
    <scope>NUCLEOTIDE SEQUENCE</scope>
    <source>
        <strain evidence="1">VKM Ac-1401</strain>
    </source>
</reference>
<comment type="caution">
    <text evidence="1">The sequence shown here is derived from an EMBL/GenBank/DDBJ whole genome shotgun (WGS) entry which is preliminary data.</text>
</comment>
<name>A0A9W6HCK1_9MICO</name>
<organism evidence="1 2">
    <name type="scientific">Leifsonia poae</name>
    <dbReference type="NCBI Taxonomy" id="110933"/>
    <lineage>
        <taxon>Bacteria</taxon>
        <taxon>Bacillati</taxon>
        <taxon>Actinomycetota</taxon>
        <taxon>Actinomycetes</taxon>
        <taxon>Micrococcales</taxon>
        <taxon>Microbacteriaceae</taxon>
        <taxon>Leifsonia</taxon>
    </lineage>
</organism>
<evidence type="ECO:0000313" key="2">
    <source>
        <dbReference type="Proteomes" id="UP001142372"/>
    </source>
</evidence>